<organism evidence="1 2">
    <name type="scientific">Caldalkalibacillus uzonensis</name>
    <dbReference type="NCBI Taxonomy" id="353224"/>
    <lineage>
        <taxon>Bacteria</taxon>
        <taxon>Bacillati</taxon>
        <taxon>Bacillota</taxon>
        <taxon>Bacilli</taxon>
        <taxon>Bacillales</taxon>
        <taxon>Bacillaceae</taxon>
        <taxon>Caldalkalibacillus</taxon>
    </lineage>
</organism>
<dbReference type="Proteomes" id="UP001232445">
    <property type="component" value="Unassembled WGS sequence"/>
</dbReference>
<reference evidence="1 2" key="1">
    <citation type="submission" date="2023-07" db="EMBL/GenBank/DDBJ databases">
        <title>Genomic Encyclopedia of Type Strains, Phase IV (KMG-IV): sequencing the most valuable type-strain genomes for metagenomic binning, comparative biology and taxonomic classification.</title>
        <authorList>
            <person name="Goeker M."/>
        </authorList>
    </citation>
    <scope>NUCLEOTIDE SEQUENCE [LARGE SCALE GENOMIC DNA]</scope>
    <source>
        <strain evidence="1 2">DSM 17740</strain>
    </source>
</reference>
<dbReference type="EMBL" id="JAUSUQ010000014">
    <property type="protein sequence ID" value="MDQ0340497.1"/>
    <property type="molecule type" value="Genomic_DNA"/>
</dbReference>
<name>A0ABU0CWH9_9BACI</name>
<sequence>MPGYTDDQHDLDRLGRFIKTLPNVQKIELLPYHRLGVYKWKALGLDYPLAHVPQPTDEEKFNGLI</sequence>
<keyword evidence="2" id="KW-1185">Reference proteome</keyword>
<protein>
    <submittedName>
        <fullName evidence="1">Pyruvate-formate lyase-activating enzyme</fullName>
    </submittedName>
</protein>
<keyword evidence="1" id="KW-0456">Lyase</keyword>
<comment type="caution">
    <text evidence="1">The sequence shown here is derived from an EMBL/GenBank/DDBJ whole genome shotgun (WGS) entry which is preliminary data.</text>
</comment>
<dbReference type="GO" id="GO:0016829">
    <property type="term" value="F:lyase activity"/>
    <property type="evidence" value="ECO:0007669"/>
    <property type="project" value="UniProtKB-KW"/>
</dbReference>
<proteinExistence type="predicted"/>
<accession>A0ABU0CWH9</accession>
<keyword evidence="1" id="KW-0670">Pyruvate</keyword>
<dbReference type="Gene3D" id="3.80.30.10">
    <property type="entry name" value="pyruvate-formate lyase- activating enzyme"/>
    <property type="match status" value="1"/>
</dbReference>
<dbReference type="RefSeq" id="WP_370875892.1">
    <property type="nucleotide sequence ID" value="NZ_JAUSUQ010000014.1"/>
</dbReference>
<evidence type="ECO:0000313" key="1">
    <source>
        <dbReference type="EMBL" id="MDQ0340497.1"/>
    </source>
</evidence>
<gene>
    <name evidence="1" type="ORF">J2S00_003312</name>
</gene>
<evidence type="ECO:0000313" key="2">
    <source>
        <dbReference type="Proteomes" id="UP001232445"/>
    </source>
</evidence>